<organism evidence="2 3">
    <name type="scientific">Hyaloscypha bicolor E</name>
    <dbReference type="NCBI Taxonomy" id="1095630"/>
    <lineage>
        <taxon>Eukaryota</taxon>
        <taxon>Fungi</taxon>
        <taxon>Dikarya</taxon>
        <taxon>Ascomycota</taxon>
        <taxon>Pezizomycotina</taxon>
        <taxon>Leotiomycetes</taxon>
        <taxon>Helotiales</taxon>
        <taxon>Hyaloscyphaceae</taxon>
        <taxon>Hyaloscypha</taxon>
        <taxon>Hyaloscypha bicolor</taxon>
    </lineage>
</organism>
<dbReference type="InParanoid" id="A0A2J6SWZ5"/>
<dbReference type="EMBL" id="KZ613856">
    <property type="protein sequence ID" value="PMD55298.1"/>
    <property type="molecule type" value="Genomic_DNA"/>
</dbReference>
<dbReference type="Proteomes" id="UP000235371">
    <property type="component" value="Unassembled WGS sequence"/>
</dbReference>
<dbReference type="InterPro" id="IPR031348">
    <property type="entry name" value="PigL_N"/>
</dbReference>
<accession>A0A2J6SWZ5</accession>
<evidence type="ECO:0000313" key="3">
    <source>
        <dbReference type="Proteomes" id="UP000235371"/>
    </source>
</evidence>
<keyword evidence="3" id="KW-1185">Reference proteome</keyword>
<protein>
    <recommendedName>
        <fullName evidence="1">Azaphilone pigments biosynthesis cluster protein L N-terminal domain-containing protein</fullName>
    </recommendedName>
</protein>
<reference evidence="2 3" key="1">
    <citation type="submission" date="2016-04" db="EMBL/GenBank/DDBJ databases">
        <title>A degradative enzymes factory behind the ericoid mycorrhizal symbiosis.</title>
        <authorList>
            <consortium name="DOE Joint Genome Institute"/>
            <person name="Martino E."/>
            <person name="Morin E."/>
            <person name="Grelet G."/>
            <person name="Kuo A."/>
            <person name="Kohler A."/>
            <person name="Daghino S."/>
            <person name="Barry K."/>
            <person name="Choi C."/>
            <person name="Cichocki N."/>
            <person name="Clum A."/>
            <person name="Copeland A."/>
            <person name="Hainaut M."/>
            <person name="Haridas S."/>
            <person name="Labutti K."/>
            <person name="Lindquist E."/>
            <person name="Lipzen A."/>
            <person name="Khouja H.-R."/>
            <person name="Murat C."/>
            <person name="Ohm R."/>
            <person name="Olson A."/>
            <person name="Spatafora J."/>
            <person name="Veneault-Fourrey C."/>
            <person name="Henrissat B."/>
            <person name="Grigoriev I."/>
            <person name="Martin F."/>
            <person name="Perotto S."/>
        </authorList>
    </citation>
    <scope>NUCLEOTIDE SEQUENCE [LARGE SCALE GENOMIC DNA]</scope>
    <source>
        <strain evidence="2 3">E</strain>
    </source>
</reference>
<dbReference type="RefSeq" id="XP_024732202.1">
    <property type="nucleotide sequence ID" value="XM_024887261.1"/>
</dbReference>
<gene>
    <name evidence="2" type="ORF">K444DRAFT_667138</name>
</gene>
<evidence type="ECO:0000313" key="2">
    <source>
        <dbReference type="EMBL" id="PMD55298.1"/>
    </source>
</evidence>
<evidence type="ECO:0000259" key="1">
    <source>
        <dbReference type="Pfam" id="PF17111"/>
    </source>
</evidence>
<dbReference type="GeneID" id="36595337"/>
<dbReference type="Pfam" id="PF17111">
    <property type="entry name" value="PigL_N"/>
    <property type="match status" value="1"/>
</dbReference>
<feature type="domain" description="Azaphilone pigments biosynthesis cluster protein L N-terminal" evidence="1">
    <location>
        <begin position="8"/>
        <end position="152"/>
    </location>
</feature>
<sequence length="281" mass="31301">MEPLTSMSDAIASVKALKETLQRYKGRDRTLGRLQNALEDLAVILCFLEAADSETPGMTALKGVASHCSKICYELKGTIETFSDKSNTDLIHLAKKEGNIDEFIDTLSVYKSTIATILSSAQKPTEEFNEMLQDTIYNLELRRQHITEKTGSDATDRPTISNLALQKEAPRDRLDSSNSNQGLHRRRTLLVEEIKVLEQVLQVVNRISHQLSPQKIHIVGEVIAPETGTVQTVITTDANLFRVGRVEAGRGSRQMVASTSDPTLRALLNVHYQQHTTNHPR</sequence>
<proteinExistence type="predicted"/>
<dbReference type="AlphaFoldDB" id="A0A2J6SWZ5"/>
<dbReference type="OrthoDB" id="428260at2759"/>
<name>A0A2J6SWZ5_9HELO</name>